<keyword evidence="3" id="KW-1185">Reference proteome</keyword>
<feature type="transmembrane region" description="Helical" evidence="1">
    <location>
        <begin position="95"/>
        <end position="118"/>
    </location>
</feature>
<comment type="caution">
    <text evidence="2">The sequence shown here is derived from an EMBL/GenBank/DDBJ whole genome shotgun (WGS) entry which is preliminary data.</text>
</comment>
<reference evidence="2 3" key="1">
    <citation type="submission" date="2019-08" db="EMBL/GenBank/DDBJ databases">
        <authorList>
            <person name="Seo M.-J."/>
        </authorList>
    </citation>
    <scope>NUCLEOTIDE SEQUENCE [LARGE SCALE GENOMIC DNA]</scope>
    <source>
        <strain evidence="2 3">KIGAM108</strain>
    </source>
</reference>
<evidence type="ECO:0000313" key="2">
    <source>
        <dbReference type="EMBL" id="TYZ13455.1"/>
    </source>
</evidence>
<keyword evidence="1" id="KW-0812">Transmembrane</keyword>
<evidence type="ECO:0000256" key="1">
    <source>
        <dbReference type="SAM" id="Phobius"/>
    </source>
</evidence>
<protein>
    <submittedName>
        <fullName evidence="2">Uncharacterized protein</fullName>
    </submittedName>
</protein>
<keyword evidence="1" id="KW-1133">Transmembrane helix</keyword>
<dbReference type="Proteomes" id="UP000322791">
    <property type="component" value="Unassembled WGS sequence"/>
</dbReference>
<gene>
    <name evidence="2" type="ORF">FY528_03345</name>
</gene>
<proteinExistence type="predicted"/>
<dbReference type="AlphaFoldDB" id="A0A5D6VDM9"/>
<accession>A0A5D6VDM9</accession>
<feature type="transmembrane region" description="Helical" evidence="1">
    <location>
        <begin position="34"/>
        <end position="51"/>
    </location>
</feature>
<dbReference type="EMBL" id="VTHL01000002">
    <property type="protein sequence ID" value="TYZ13455.1"/>
    <property type="molecule type" value="Genomic_DNA"/>
</dbReference>
<organism evidence="2 3">
    <name type="scientific">Hymenobacter lutimineralis</name>
    <dbReference type="NCBI Taxonomy" id="2606448"/>
    <lineage>
        <taxon>Bacteria</taxon>
        <taxon>Pseudomonadati</taxon>
        <taxon>Bacteroidota</taxon>
        <taxon>Cytophagia</taxon>
        <taxon>Cytophagales</taxon>
        <taxon>Hymenobacteraceae</taxon>
        <taxon>Hymenobacter</taxon>
    </lineage>
</organism>
<feature type="transmembrane region" description="Helical" evidence="1">
    <location>
        <begin position="63"/>
        <end position="83"/>
    </location>
</feature>
<dbReference type="RefSeq" id="WP_149069572.1">
    <property type="nucleotide sequence ID" value="NZ_VTHL01000002.1"/>
</dbReference>
<sequence>MKALFQTIYELIGQPQPPADTPVYRDVIFPNLGLLNWGLSLALVLLFYLGINRAMGVATFNKGRHWGIFLALNAVLAFVITLWQTSAQQATQHSYIYWLATWNAVLSMLWFFLFSLLLKRTSTNASTTPF</sequence>
<evidence type="ECO:0000313" key="3">
    <source>
        <dbReference type="Proteomes" id="UP000322791"/>
    </source>
</evidence>
<keyword evidence="1" id="KW-0472">Membrane</keyword>
<name>A0A5D6VDM9_9BACT</name>